<name>A0A699IEE0_TANCI</name>
<gene>
    <name evidence="1" type="ORF">Tci_518367</name>
</gene>
<dbReference type="EMBL" id="BKCJ010282013">
    <property type="protein sequence ID" value="GEZ46394.1"/>
    <property type="molecule type" value="Genomic_DNA"/>
</dbReference>
<comment type="caution">
    <text evidence="1">The sequence shown here is derived from an EMBL/GenBank/DDBJ whole genome shotgun (WGS) entry which is preliminary data.</text>
</comment>
<protein>
    <submittedName>
        <fullName evidence="1">Uncharacterized protein</fullName>
    </submittedName>
</protein>
<proteinExistence type="predicted"/>
<evidence type="ECO:0000313" key="1">
    <source>
        <dbReference type="EMBL" id="GEZ46394.1"/>
    </source>
</evidence>
<organism evidence="1">
    <name type="scientific">Tanacetum cinerariifolium</name>
    <name type="common">Dalmatian daisy</name>
    <name type="synonym">Chrysanthemum cinerariifolium</name>
    <dbReference type="NCBI Taxonomy" id="118510"/>
    <lineage>
        <taxon>Eukaryota</taxon>
        <taxon>Viridiplantae</taxon>
        <taxon>Streptophyta</taxon>
        <taxon>Embryophyta</taxon>
        <taxon>Tracheophyta</taxon>
        <taxon>Spermatophyta</taxon>
        <taxon>Magnoliopsida</taxon>
        <taxon>eudicotyledons</taxon>
        <taxon>Gunneridae</taxon>
        <taxon>Pentapetalae</taxon>
        <taxon>asterids</taxon>
        <taxon>campanulids</taxon>
        <taxon>Asterales</taxon>
        <taxon>Asteraceae</taxon>
        <taxon>Asteroideae</taxon>
        <taxon>Anthemideae</taxon>
        <taxon>Anthemidinae</taxon>
        <taxon>Tanacetum</taxon>
    </lineage>
</organism>
<reference evidence="1" key="1">
    <citation type="journal article" date="2019" name="Sci. Rep.">
        <title>Draft genome of Tanacetum cinerariifolium, the natural source of mosquito coil.</title>
        <authorList>
            <person name="Yamashiro T."/>
            <person name="Shiraishi A."/>
            <person name="Satake H."/>
            <person name="Nakayama K."/>
        </authorList>
    </citation>
    <scope>NUCLEOTIDE SEQUENCE</scope>
</reference>
<dbReference type="AlphaFoldDB" id="A0A699IEE0"/>
<sequence length="101" mass="11688">MKVKGFWEAIIKYFKKETRSTRGHDFTLGHCYNILKDHQDEYEEAREHRPLGCDNVKAKKKSSVSSREGSSSFVGLVADKYMSIKSKNRKRCRSNKTPTSN</sequence>
<accession>A0A699IEE0</accession>